<gene>
    <name evidence="2" type="ORF">HAX54_000976</name>
</gene>
<keyword evidence="3" id="KW-1185">Reference proteome</keyword>
<evidence type="ECO:0000313" key="3">
    <source>
        <dbReference type="Proteomes" id="UP000823775"/>
    </source>
</evidence>
<name>A0ABS8WUC6_DATST</name>
<feature type="non-terminal residue" evidence="2">
    <location>
        <position position="1"/>
    </location>
</feature>
<sequence>NPSQAVLHVLTYKAEFSKLRRSTDYQLVHPFCSVPGRVSGRILWSMGRAILLDDGSPLLDGREIDRGVPNRPVSSPISKDIPVKDPRRLLPTNKEGLVLTSTQDEST</sequence>
<accession>A0ABS8WUC6</accession>
<protein>
    <submittedName>
        <fullName evidence="2">Uncharacterized protein</fullName>
    </submittedName>
</protein>
<reference evidence="2 3" key="1">
    <citation type="journal article" date="2021" name="BMC Genomics">
        <title>Datura genome reveals duplications of psychoactive alkaloid biosynthetic genes and high mutation rate following tissue culture.</title>
        <authorList>
            <person name="Rajewski A."/>
            <person name="Carter-House D."/>
            <person name="Stajich J."/>
            <person name="Litt A."/>
        </authorList>
    </citation>
    <scope>NUCLEOTIDE SEQUENCE [LARGE SCALE GENOMIC DNA]</scope>
    <source>
        <strain evidence="2">AR-01</strain>
    </source>
</reference>
<organism evidence="2 3">
    <name type="scientific">Datura stramonium</name>
    <name type="common">Jimsonweed</name>
    <name type="synonym">Common thornapple</name>
    <dbReference type="NCBI Taxonomy" id="4076"/>
    <lineage>
        <taxon>Eukaryota</taxon>
        <taxon>Viridiplantae</taxon>
        <taxon>Streptophyta</taxon>
        <taxon>Embryophyta</taxon>
        <taxon>Tracheophyta</taxon>
        <taxon>Spermatophyta</taxon>
        <taxon>Magnoliopsida</taxon>
        <taxon>eudicotyledons</taxon>
        <taxon>Gunneridae</taxon>
        <taxon>Pentapetalae</taxon>
        <taxon>asterids</taxon>
        <taxon>lamiids</taxon>
        <taxon>Solanales</taxon>
        <taxon>Solanaceae</taxon>
        <taxon>Solanoideae</taxon>
        <taxon>Datureae</taxon>
        <taxon>Datura</taxon>
    </lineage>
</organism>
<comment type="caution">
    <text evidence="2">The sequence shown here is derived from an EMBL/GenBank/DDBJ whole genome shotgun (WGS) entry which is preliminary data.</text>
</comment>
<evidence type="ECO:0000256" key="1">
    <source>
        <dbReference type="SAM" id="MobiDB-lite"/>
    </source>
</evidence>
<proteinExistence type="predicted"/>
<dbReference type="Proteomes" id="UP000823775">
    <property type="component" value="Unassembled WGS sequence"/>
</dbReference>
<feature type="region of interest" description="Disordered" evidence="1">
    <location>
        <begin position="63"/>
        <end position="107"/>
    </location>
</feature>
<dbReference type="EMBL" id="JACEIK010010354">
    <property type="protein sequence ID" value="MCE3215136.1"/>
    <property type="molecule type" value="Genomic_DNA"/>
</dbReference>
<evidence type="ECO:0000313" key="2">
    <source>
        <dbReference type="EMBL" id="MCE3215136.1"/>
    </source>
</evidence>